<keyword evidence="3" id="KW-1185">Reference proteome</keyword>
<feature type="compositionally biased region" description="Polar residues" evidence="1">
    <location>
        <begin position="208"/>
        <end position="220"/>
    </location>
</feature>
<reference evidence="4" key="2">
    <citation type="submission" date="2025-08" db="UniProtKB">
        <authorList>
            <consortium name="RefSeq"/>
        </authorList>
    </citation>
    <scope>IDENTIFICATION</scope>
</reference>
<evidence type="ECO:0000256" key="1">
    <source>
        <dbReference type="SAM" id="MobiDB-lite"/>
    </source>
</evidence>
<accession>A0ABM1HL88</accession>
<dbReference type="InterPro" id="IPR029472">
    <property type="entry name" value="Copia-like_N"/>
</dbReference>
<dbReference type="Pfam" id="PF14244">
    <property type="entry name" value="Retrotran_gag_3"/>
    <property type="match status" value="1"/>
</dbReference>
<feature type="region of interest" description="Disordered" evidence="1">
    <location>
        <begin position="202"/>
        <end position="222"/>
    </location>
</feature>
<dbReference type="PANTHER" id="PTHR37610">
    <property type="entry name" value="CCHC-TYPE DOMAIN-CONTAINING PROTEIN"/>
    <property type="match status" value="1"/>
</dbReference>
<protein>
    <submittedName>
        <fullName evidence="4">Uncharacterized protein LOC107030370</fullName>
    </submittedName>
</protein>
<dbReference type="RefSeq" id="XP_015087154.1">
    <property type="nucleotide sequence ID" value="XM_015231668.1"/>
</dbReference>
<feature type="domain" description="Retrotransposon Copia-like N-terminal" evidence="2">
    <location>
        <begin position="15"/>
        <end position="44"/>
    </location>
</feature>
<dbReference type="PANTHER" id="PTHR37610:SF40">
    <property type="entry name" value="OS01G0909600 PROTEIN"/>
    <property type="match status" value="1"/>
</dbReference>
<dbReference type="GeneID" id="107030370"/>
<proteinExistence type="predicted"/>
<gene>
    <name evidence="4" type="primary">LOC107030370</name>
</gene>
<evidence type="ECO:0000313" key="3">
    <source>
        <dbReference type="Proteomes" id="UP000694930"/>
    </source>
</evidence>
<evidence type="ECO:0000313" key="4">
    <source>
        <dbReference type="RefSeq" id="XP_015087154.1"/>
    </source>
</evidence>
<dbReference type="Proteomes" id="UP000694930">
    <property type="component" value="Chromosome 9"/>
</dbReference>
<name>A0ABM1HL88_SOLPN</name>
<organism evidence="3 4">
    <name type="scientific">Solanum pennellii</name>
    <name type="common">Tomato</name>
    <name type="synonym">Lycopersicon pennellii</name>
    <dbReference type="NCBI Taxonomy" id="28526"/>
    <lineage>
        <taxon>Eukaryota</taxon>
        <taxon>Viridiplantae</taxon>
        <taxon>Streptophyta</taxon>
        <taxon>Embryophyta</taxon>
        <taxon>Tracheophyta</taxon>
        <taxon>Spermatophyta</taxon>
        <taxon>Magnoliopsida</taxon>
        <taxon>eudicotyledons</taxon>
        <taxon>Gunneridae</taxon>
        <taxon>Pentapetalae</taxon>
        <taxon>asterids</taxon>
        <taxon>lamiids</taxon>
        <taxon>Solanales</taxon>
        <taxon>Solanaceae</taxon>
        <taxon>Solanoideae</taxon>
        <taxon>Solaneae</taxon>
        <taxon>Solanum</taxon>
        <taxon>Solanum subgen. Lycopersicon</taxon>
    </lineage>
</organism>
<evidence type="ECO:0000259" key="2">
    <source>
        <dbReference type="Pfam" id="PF14244"/>
    </source>
</evidence>
<reference evidence="3" key="1">
    <citation type="journal article" date="2014" name="Nat. Genet.">
        <title>The genome of the stress-tolerant wild tomato species Solanum pennellii.</title>
        <authorList>
            <person name="Bolger A."/>
            <person name="Scossa F."/>
            <person name="Bolger M.E."/>
            <person name="Lanz C."/>
            <person name="Maumus F."/>
            <person name="Tohge T."/>
            <person name="Quesneville H."/>
            <person name="Alseekh S."/>
            <person name="Sorensen I."/>
            <person name="Lichtenstein G."/>
            <person name="Fich E.A."/>
            <person name="Conte M."/>
            <person name="Keller H."/>
            <person name="Schneeberger K."/>
            <person name="Schwacke R."/>
            <person name="Ofner I."/>
            <person name="Vrebalov J."/>
            <person name="Xu Y."/>
            <person name="Osorio S."/>
            <person name="Aflitos S.A."/>
            <person name="Schijlen E."/>
            <person name="Jimenez-Gomez J.M."/>
            <person name="Ryngajllo M."/>
            <person name="Kimura S."/>
            <person name="Kumar R."/>
            <person name="Koenig D."/>
            <person name="Headland L.R."/>
            <person name="Maloof J.N."/>
            <person name="Sinha N."/>
            <person name="van Ham R.C."/>
            <person name="Lankhorst R.K."/>
            <person name="Mao L."/>
            <person name="Vogel A."/>
            <person name="Arsova B."/>
            <person name="Panstruga R."/>
            <person name="Fei Z."/>
            <person name="Rose J.K."/>
            <person name="Zamir D."/>
            <person name="Carrari F."/>
            <person name="Giovannoni J.J."/>
            <person name="Weigel D."/>
            <person name="Usadel B."/>
            <person name="Fernie A.R."/>
        </authorList>
    </citation>
    <scope>NUCLEOTIDE SEQUENCE [LARGE SCALE GENOMIC DNA]</scope>
    <source>
        <strain evidence="3">cv. LA0716</strain>
    </source>
</reference>
<sequence>MTSCQYFISVSISNFSVRFDGTGYGSWRRTILVALSVRNKLDFIKAISNRPPENSPLFRQWQRYNDLVISWLTNSLSKDIARSVEYSELAKDIWGELKERYGKADASYFNRIKQLWDEIASVSSNQLTICTCGGNKKGEDEQKVYQFLMGVNDTYIQVRSNILMMKPIPTVSNVYNILLADEKRRQISCTSQFSSGSASFSAEASTSKPYSGSSKLTISSKKPGHSIDKCYRLHGFPSTFKFTRGSSSKKVFPHAEVDSSSDSQFDQQMSAILDLLKSNTLN</sequence>